<protein>
    <submittedName>
        <fullName evidence="2">Uncharacterized protein</fullName>
    </submittedName>
</protein>
<sequence>MEATDFGGCRMRLLSSVCSVHAPLRGVNRMNQNKDDTMYDRNNRRKHRRNERQQINFTIQLNPADVDLLLRLFVFHSIANLVFVTVVFGFAVYFL</sequence>
<feature type="transmembrane region" description="Helical" evidence="1">
    <location>
        <begin position="73"/>
        <end position="94"/>
    </location>
</feature>
<dbReference type="AlphaFoldDB" id="A0A5C6F5U0"/>
<dbReference type="Proteomes" id="UP000317977">
    <property type="component" value="Unassembled WGS sequence"/>
</dbReference>
<name>A0A5C6F5U0_9BACT</name>
<accession>A0A5C6F5U0</accession>
<proteinExistence type="predicted"/>
<organism evidence="2 3">
    <name type="scientific">Rubripirellula reticaptiva</name>
    <dbReference type="NCBI Taxonomy" id="2528013"/>
    <lineage>
        <taxon>Bacteria</taxon>
        <taxon>Pseudomonadati</taxon>
        <taxon>Planctomycetota</taxon>
        <taxon>Planctomycetia</taxon>
        <taxon>Pirellulales</taxon>
        <taxon>Pirellulaceae</taxon>
        <taxon>Rubripirellula</taxon>
    </lineage>
</organism>
<gene>
    <name evidence="2" type="ORF">Poly59_22230</name>
</gene>
<keyword evidence="1" id="KW-0472">Membrane</keyword>
<keyword evidence="1" id="KW-1133">Transmembrane helix</keyword>
<evidence type="ECO:0000256" key="1">
    <source>
        <dbReference type="SAM" id="Phobius"/>
    </source>
</evidence>
<evidence type="ECO:0000313" key="2">
    <source>
        <dbReference type="EMBL" id="TWU55920.1"/>
    </source>
</evidence>
<comment type="caution">
    <text evidence="2">The sequence shown here is derived from an EMBL/GenBank/DDBJ whole genome shotgun (WGS) entry which is preliminary data.</text>
</comment>
<keyword evidence="1" id="KW-0812">Transmembrane</keyword>
<keyword evidence="3" id="KW-1185">Reference proteome</keyword>
<evidence type="ECO:0000313" key="3">
    <source>
        <dbReference type="Proteomes" id="UP000317977"/>
    </source>
</evidence>
<dbReference type="EMBL" id="SJPX01000002">
    <property type="protein sequence ID" value="TWU55920.1"/>
    <property type="molecule type" value="Genomic_DNA"/>
</dbReference>
<reference evidence="2 3" key="1">
    <citation type="submission" date="2019-02" db="EMBL/GenBank/DDBJ databases">
        <title>Deep-cultivation of Planctomycetes and their phenomic and genomic characterization uncovers novel biology.</title>
        <authorList>
            <person name="Wiegand S."/>
            <person name="Jogler M."/>
            <person name="Boedeker C."/>
            <person name="Pinto D."/>
            <person name="Vollmers J."/>
            <person name="Rivas-Marin E."/>
            <person name="Kohn T."/>
            <person name="Peeters S.H."/>
            <person name="Heuer A."/>
            <person name="Rast P."/>
            <person name="Oberbeckmann S."/>
            <person name="Bunk B."/>
            <person name="Jeske O."/>
            <person name="Meyerdierks A."/>
            <person name="Storesund J.E."/>
            <person name="Kallscheuer N."/>
            <person name="Luecker S."/>
            <person name="Lage O.M."/>
            <person name="Pohl T."/>
            <person name="Merkel B.J."/>
            <person name="Hornburger P."/>
            <person name="Mueller R.-W."/>
            <person name="Bruemmer F."/>
            <person name="Labrenz M."/>
            <person name="Spormann A.M."/>
            <person name="Op Den Camp H."/>
            <person name="Overmann J."/>
            <person name="Amann R."/>
            <person name="Jetten M.S.M."/>
            <person name="Mascher T."/>
            <person name="Medema M.H."/>
            <person name="Devos D.P."/>
            <person name="Kaster A.-K."/>
            <person name="Ovreas L."/>
            <person name="Rohde M."/>
            <person name="Galperin M.Y."/>
            <person name="Jogler C."/>
        </authorList>
    </citation>
    <scope>NUCLEOTIDE SEQUENCE [LARGE SCALE GENOMIC DNA]</scope>
    <source>
        <strain evidence="2 3">Poly59</strain>
    </source>
</reference>